<evidence type="ECO:0000259" key="1">
    <source>
        <dbReference type="Pfam" id="PF02931"/>
    </source>
</evidence>
<evidence type="ECO:0000313" key="2">
    <source>
        <dbReference type="EMBL" id="PIO54858.1"/>
    </source>
</evidence>
<dbReference type="Gene3D" id="2.70.170.10">
    <property type="entry name" value="Neurotransmitter-gated ion-channel ligand-binding domain"/>
    <property type="match status" value="1"/>
</dbReference>
<dbReference type="SUPFAM" id="SSF63712">
    <property type="entry name" value="Nicotinic receptor ligand binding domain-like"/>
    <property type="match status" value="1"/>
</dbReference>
<reference evidence="2 3" key="1">
    <citation type="submission" date="2015-09" db="EMBL/GenBank/DDBJ databases">
        <title>Draft genome of the parasitic nematode Teladorsagia circumcincta isolate WARC Sus (inbred).</title>
        <authorList>
            <person name="Mitreva M."/>
        </authorList>
    </citation>
    <scope>NUCLEOTIDE SEQUENCE [LARGE SCALE GENOMIC DNA]</scope>
    <source>
        <strain evidence="2 3">S</strain>
    </source>
</reference>
<protein>
    <recommendedName>
        <fullName evidence="1">Neurotransmitter-gated ion-channel ligand-binding domain-containing protein</fullName>
    </recommendedName>
</protein>
<dbReference type="GO" id="GO:0005230">
    <property type="term" value="F:extracellular ligand-gated monoatomic ion channel activity"/>
    <property type="evidence" value="ECO:0007669"/>
    <property type="project" value="InterPro"/>
</dbReference>
<accession>A0A2G9TAE8</accession>
<sequence>MRAEGQQQQLMDELFSNYKKELRPVKSHDSGPTNVTVQLYFKQIQKVQESDQIITIYCWLEE</sequence>
<gene>
    <name evidence="2" type="ORF">TELCIR_23767</name>
</gene>
<dbReference type="GO" id="GO:0016020">
    <property type="term" value="C:membrane"/>
    <property type="evidence" value="ECO:0007669"/>
    <property type="project" value="InterPro"/>
</dbReference>
<keyword evidence="3" id="KW-1185">Reference proteome</keyword>
<dbReference type="EMBL" id="KZ391695">
    <property type="protein sequence ID" value="PIO54858.1"/>
    <property type="molecule type" value="Genomic_DNA"/>
</dbReference>
<feature type="non-terminal residue" evidence="2">
    <location>
        <position position="62"/>
    </location>
</feature>
<evidence type="ECO:0000313" key="3">
    <source>
        <dbReference type="Proteomes" id="UP000230423"/>
    </source>
</evidence>
<name>A0A2G9TAE8_TELCI</name>
<dbReference type="OrthoDB" id="5975154at2759"/>
<dbReference type="AlphaFoldDB" id="A0A2G9TAE8"/>
<dbReference type="InterPro" id="IPR036734">
    <property type="entry name" value="Neur_chan_lig-bd_sf"/>
</dbReference>
<organism evidence="2 3">
    <name type="scientific">Teladorsagia circumcincta</name>
    <name type="common">Brown stomach worm</name>
    <name type="synonym">Ostertagia circumcincta</name>
    <dbReference type="NCBI Taxonomy" id="45464"/>
    <lineage>
        <taxon>Eukaryota</taxon>
        <taxon>Metazoa</taxon>
        <taxon>Ecdysozoa</taxon>
        <taxon>Nematoda</taxon>
        <taxon>Chromadorea</taxon>
        <taxon>Rhabditida</taxon>
        <taxon>Rhabditina</taxon>
        <taxon>Rhabditomorpha</taxon>
        <taxon>Strongyloidea</taxon>
        <taxon>Trichostrongylidae</taxon>
        <taxon>Teladorsagia</taxon>
    </lineage>
</organism>
<feature type="domain" description="Neurotransmitter-gated ion-channel ligand-binding" evidence="1">
    <location>
        <begin position="7"/>
        <end position="61"/>
    </location>
</feature>
<proteinExistence type="predicted"/>
<dbReference type="InterPro" id="IPR006202">
    <property type="entry name" value="Neur_chan_lig-bd"/>
</dbReference>
<dbReference type="Proteomes" id="UP000230423">
    <property type="component" value="Unassembled WGS sequence"/>
</dbReference>
<dbReference type="Pfam" id="PF02931">
    <property type="entry name" value="Neur_chan_LBD"/>
    <property type="match status" value="1"/>
</dbReference>